<dbReference type="Proteomes" id="UP000036403">
    <property type="component" value="Unassembled WGS sequence"/>
</dbReference>
<dbReference type="AlphaFoldDB" id="A0A0J7K4D9"/>
<gene>
    <name evidence="3" type="ORF">RF55_16180</name>
</gene>
<evidence type="ECO:0000259" key="1">
    <source>
        <dbReference type="Pfam" id="PF12017"/>
    </source>
</evidence>
<comment type="caution">
    <text evidence="3">The sequence shown here is derived from an EMBL/GenBank/DDBJ whole genome shotgun (WGS) entry which is preliminary data.</text>
</comment>
<organism evidence="3 4">
    <name type="scientific">Lasius niger</name>
    <name type="common">Black garden ant</name>
    <dbReference type="NCBI Taxonomy" id="67767"/>
    <lineage>
        <taxon>Eukaryota</taxon>
        <taxon>Metazoa</taxon>
        <taxon>Ecdysozoa</taxon>
        <taxon>Arthropoda</taxon>
        <taxon>Hexapoda</taxon>
        <taxon>Insecta</taxon>
        <taxon>Pterygota</taxon>
        <taxon>Neoptera</taxon>
        <taxon>Endopterygota</taxon>
        <taxon>Hymenoptera</taxon>
        <taxon>Apocrita</taxon>
        <taxon>Aculeata</taxon>
        <taxon>Formicoidea</taxon>
        <taxon>Formicidae</taxon>
        <taxon>Formicinae</taxon>
        <taxon>Lasius</taxon>
        <taxon>Lasius</taxon>
    </lineage>
</organism>
<name>A0A0J7K4D9_LASNI</name>
<dbReference type="Pfam" id="PF21787">
    <property type="entry name" value="TNP-like_RNaseH_N"/>
    <property type="match status" value="1"/>
</dbReference>
<evidence type="ECO:0000313" key="4">
    <source>
        <dbReference type="Proteomes" id="UP000036403"/>
    </source>
</evidence>
<evidence type="ECO:0000313" key="3">
    <source>
        <dbReference type="EMBL" id="KMQ85338.1"/>
    </source>
</evidence>
<proteinExistence type="predicted"/>
<dbReference type="InterPro" id="IPR048365">
    <property type="entry name" value="TNP-like_RNaseH_N"/>
</dbReference>
<dbReference type="PaxDb" id="67767-A0A0J7K4D9"/>
<feature type="domain" description="THAP9-like helix-turn-helix" evidence="1">
    <location>
        <begin position="43"/>
        <end position="115"/>
    </location>
</feature>
<dbReference type="InterPro" id="IPR021896">
    <property type="entry name" value="THAP9-like_HTH"/>
</dbReference>
<accession>A0A0J7K4D9</accession>
<dbReference type="Pfam" id="PF12017">
    <property type="entry name" value="Tnp_P_element"/>
    <property type="match status" value="1"/>
</dbReference>
<dbReference type="STRING" id="67767.A0A0J7K4D9"/>
<dbReference type="EMBL" id="LBMM01014081">
    <property type="protein sequence ID" value="KMQ85338.1"/>
    <property type="molecule type" value="Genomic_DNA"/>
</dbReference>
<feature type="domain" description="Transposable element P transposase-like RNase H" evidence="2">
    <location>
        <begin position="123"/>
        <end position="258"/>
    </location>
</feature>
<sequence length="295" mass="33773">MLMKSMNVLKRSCNKKNKIINRLRVQHCRQKKKIESLEALLHELYTKDLLSSTSSDTVKAVVDESTILKQIEEGKVKGTYSSQLRAFALTVNFYSPKAYNYIRQVFQNKLQAPSTWYSSTNESPGFTKEAVGILKRKSEAVGNNKLYACLTMDEMAIRQQIQWSSTEERFIGYVDHGLIIQDSEDLPIVKEALVYLITCMNQRWKIPVAYFFVARLTAEERAEIIRKVLEFIAPSGVIVNLITFDGLPANISMCKHLGADILNHKSFFKHPTEGYNIFIYMDAAHMLKLIRNAFA</sequence>
<protein>
    <submittedName>
        <fullName evidence="3">Thap domain-containing protein 9</fullName>
    </submittedName>
</protein>
<keyword evidence="4" id="KW-1185">Reference proteome</keyword>
<evidence type="ECO:0000259" key="2">
    <source>
        <dbReference type="Pfam" id="PF21787"/>
    </source>
</evidence>
<dbReference type="OrthoDB" id="7554156at2759"/>
<reference evidence="3 4" key="1">
    <citation type="submission" date="2015-04" db="EMBL/GenBank/DDBJ databases">
        <title>Lasius niger genome sequencing.</title>
        <authorList>
            <person name="Konorov E.A."/>
            <person name="Nikitin M.A."/>
            <person name="Kirill M.V."/>
            <person name="Chang P."/>
        </authorList>
    </citation>
    <scope>NUCLEOTIDE SEQUENCE [LARGE SCALE GENOMIC DNA]</scope>
    <source>
        <tissue evidence="3">Whole</tissue>
    </source>
</reference>